<dbReference type="AlphaFoldDB" id="A0A2J6Q0Q5"/>
<dbReference type="EMBL" id="KZ613487">
    <property type="protein sequence ID" value="PMD19853.1"/>
    <property type="molecule type" value="Genomic_DNA"/>
</dbReference>
<dbReference type="OrthoDB" id="3564681at2759"/>
<reference evidence="2 3" key="1">
    <citation type="submission" date="2016-05" db="EMBL/GenBank/DDBJ databases">
        <title>A degradative enzymes factory behind the ericoid mycorrhizal symbiosis.</title>
        <authorList>
            <consortium name="DOE Joint Genome Institute"/>
            <person name="Martino E."/>
            <person name="Morin E."/>
            <person name="Grelet G."/>
            <person name="Kuo A."/>
            <person name="Kohler A."/>
            <person name="Daghino S."/>
            <person name="Barry K."/>
            <person name="Choi C."/>
            <person name="Cichocki N."/>
            <person name="Clum A."/>
            <person name="Copeland A."/>
            <person name="Hainaut M."/>
            <person name="Haridas S."/>
            <person name="Labutti K."/>
            <person name="Lindquist E."/>
            <person name="Lipzen A."/>
            <person name="Khouja H.-R."/>
            <person name="Murat C."/>
            <person name="Ohm R."/>
            <person name="Olson A."/>
            <person name="Spatafora J."/>
            <person name="Veneault-Fourrey C."/>
            <person name="Henrissat B."/>
            <person name="Grigoriev I."/>
            <person name="Martin F."/>
            <person name="Perotto S."/>
        </authorList>
    </citation>
    <scope>NUCLEOTIDE SEQUENCE [LARGE SCALE GENOMIC DNA]</scope>
    <source>
        <strain evidence="2 3">UAMH 7357</strain>
    </source>
</reference>
<accession>A0A2J6Q0Q5</accession>
<feature type="region of interest" description="Disordered" evidence="1">
    <location>
        <begin position="71"/>
        <end position="115"/>
    </location>
</feature>
<dbReference type="Proteomes" id="UP000235672">
    <property type="component" value="Unassembled WGS sequence"/>
</dbReference>
<dbReference type="STRING" id="1745343.A0A2J6Q0Q5"/>
<protein>
    <submittedName>
        <fullName evidence="2">Uncharacterized protein</fullName>
    </submittedName>
</protein>
<gene>
    <name evidence="2" type="ORF">NA56DRAFT_660138</name>
</gene>
<dbReference type="Pfam" id="PF12511">
    <property type="entry name" value="DUF3716"/>
    <property type="match status" value="1"/>
</dbReference>
<evidence type="ECO:0000313" key="2">
    <source>
        <dbReference type="EMBL" id="PMD19853.1"/>
    </source>
</evidence>
<proteinExistence type="predicted"/>
<organism evidence="2 3">
    <name type="scientific">Hyaloscypha hepaticicola</name>
    <dbReference type="NCBI Taxonomy" id="2082293"/>
    <lineage>
        <taxon>Eukaryota</taxon>
        <taxon>Fungi</taxon>
        <taxon>Dikarya</taxon>
        <taxon>Ascomycota</taxon>
        <taxon>Pezizomycotina</taxon>
        <taxon>Leotiomycetes</taxon>
        <taxon>Helotiales</taxon>
        <taxon>Hyaloscyphaceae</taxon>
        <taxon>Hyaloscypha</taxon>
    </lineage>
</organism>
<feature type="compositionally biased region" description="Basic residues" evidence="1">
    <location>
        <begin position="259"/>
        <end position="270"/>
    </location>
</feature>
<feature type="compositionally biased region" description="Basic and acidic residues" evidence="1">
    <location>
        <begin position="311"/>
        <end position="341"/>
    </location>
</feature>
<evidence type="ECO:0000256" key="1">
    <source>
        <dbReference type="SAM" id="MobiDB-lite"/>
    </source>
</evidence>
<keyword evidence="3" id="KW-1185">Reference proteome</keyword>
<evidence type="ECO:0000313" key="3">
    <source>
        <dbReference type="Proteomes" id="UP000235672"/>
    </source>
</evidence>
<feature type="region of interest" description="Disordered" evidence="1">
    <location>
        <begin position="235"/>
        <end position="348"/>
    </location>
</feature>
<dbReference type="InterPro" id="IPR022190">
    <property type="entry name" value="DUF3716"/>
</dbReference>
<feature type="compositionally biased region" description="Acidic residues" evidence="1">
    <location>
        <begin position="279"/>
        <end position="293"/>
    </location>
</feature>
<sequence>MTSRVKASEASRLDCLLDDLQPPINTIAPTNLITALTLLLVIMLPKKPLQEKPKKRLDIYDIENVDIIHPQEEDERRQAQRDQKIANARDARRRQEKRDLIDHVSNPPPFSSIAQDTTKEAEPQYYMDLLVIPDSATQKAKDIFNMPEIRPMNLRAGKKLVNLNNPKIAANLEAAYSQTRGHLAPTSCVNCTKQNPKGPWKECVQVEGYFDRACCNCRYNNGGRSCTLHRLNAAPNDPAPLRSASAKPQPSKPREPSKWSRKANRLMGKGKGKEVAKEAEDDIEEEVEDENEGDMNTLSRGGVFRPGGTFTREDFPQTDKQLQHHEEDLTHPRQIAKDRAGPRWLRGG</sequence>
<name>A0A2J6Q0Q5_9HELO</name>
<feature type="compositionally biased region" description="Basic and acidic residues" evidence="1">
    <location>
        <begin position="71"/>
        <end position="90"/>
    </location>
</feature>